<evidence type="ECO:0000259" key="2">
    <source>
        <dbReference type="Pfam" id="PF24915"/>
    </source>
</evidence>
<protein>
    <submittedName>
        <fullName evidence="3">SEC14 domain and spectrin repeat-containing protein 1</fullName>
    </submittedName>
</protein>
<proteinExistence type="predicted"/>
<accession>E2BM22</accession>
<dbReference type="PANTHER" id="PTHR46607:SF1">
    <property type="entry name" value="SEC14 DOMAIN AND SPECTRIN REPEAT-CONTAINING PROTEIN 1"/>
    <property type="match status" value="1"/>
</dbReference>
<keyword evidence="1" id="KW-0677">Repeat</keyword>
<dbReference type="AlphaFoldDB" id="E2BM22"/>
<dbReference type="GO" id="GO:0080025">
    <property type="term" value="F:phosphatidylinositol-3,5-bisphosphate binding"/>
    <property type="evidence" value="ECO:0007669"/>
    <property type="project" value="TreeGrafter"/>
</dbReference>
<evidence type="ECO:0000313" key="4">
    <source>
        <dbReference type="Proteomes" id="UP000008237"/>
    </source>
</evidence>
<dbReference type="InParanoid" id="E2BM22"/>
<evidence type="ECO:0000256" key="1">
    <source>
        <dbReference type="ARBA" id="ARBA00022737"/>
    </source>
</evidence>
<dbReference type="Pfam" id="PF24915">
    <property type="entry name" value="Spectrin_SESTD1"/>
    <property type="match status" value="1"/>
</dbReference>
<dbReference type="STRING" id="610380.E2BM22"/>
<reference evidence="3 4" key="1">
    <citation type="journal article" date="2010" name="Science">
        <title>Genomic comparison of the ants Camponotus floridanus and Harpegnathos saltator.</title>
        <authorList>
            <person name="Bonasio R."/>
            <person name="Zhang G."/>
            <person name="Ye C."/>
            <person name="Mutti N.S."/>
            <person name="Fang X."/>
            <person name="Qin N."/>
            <person name="Donahue G."/>
            <person name="Yang P."/>
            <person name="Li Q."/>
            <person name="Li C."/>
            <person name="Zhang P."/>
            <person name="Huang Z."/>
            <person name="Berger S.L."/>
            <person name="Reinberg D."/>
            <person name="Wang J."/>
            <person name="Liebig J."/>
        </authorList>
    </citation>
    <scope>NUCLEOTIDE SEQUENCE [LARGE SCALE GENOMIC DNA]</scope>
    <source>
        <strain evidence="3 4">R22 G/1</strain>
    </source>
</reference>
<dbReference type="GO" id="GO:0032266">
    <property type="term" value="F:phosphatidylinositol-3-phosphate binding"/>
    <property type="evidence" value="ECO:0007669"/>
    <property type="project" value="TreeGrafter"/>
</dbReference>
<dbReference type="Gene3D" id="1.20.58.60">
    <property type="match status" value="2"/>
</dbReference>
<dbReference type="SUPFAM" id="SSF46966">
    <property type="entry name" value="Spectrin repeat"/>
    <property type="match status" value="1"/>
</dbReference>
<name>E2BM22_HARSA</name>
<dbReference type="OrthoDB" id="2152335at2759"/>
<dbReference type="GO" id="GO:0070273">
    <property type="term" value="F:phosphatidylinositol-4-phosphate binding"/>
    <property type="evidence" value="ECO:0007669"/>
    <property type="project" value="TreeGrafter"/>
</dbReference>
<dbReference type="InterPro" id="IPR056804">
    <property type="entry name" value="Spectrin_SESTD1"/>
</dbReference>
<dbReference type="GO" id="GO:0005546">
    <property type="term" value="F:phosphatidylinositol-4,5-bisphosphate binding"/>
    <property type="evidence" value="ECO:0007669"/>
    <property type="project" value="TreeGrafter"/>
</dbReference>
<dbReference type="GO" id="GO:0043325">
    <property type="term" value="F:phosphatidylinositol-3,4-bisphosphate binding"/>
    <property type="evidence" value="ECO:0007669"/>
    <property type="project" value="TreeGrafter"/>
</dbReference>
<organism evidence="4">
    <name type="scientific">Harpegnathos saltator</name>
    <name type="common">Jerdon's jumping ant</name>
    <dbReference type="NCBI Taxonomy" id="610380"/>
    <lineage>
        <taxon>Eukaryota</taxon>
        <taxon>Metazoa</taxon>
        <taxon>Ecdysozoa</taxon>
        <taxon>Arthropoda</taxon>
        <taxon>Hexapoda</taxon>
        <taxon>Insecta</taxon>
        <taxon>Pterygota</taxon>
        <taxon>Neoptera</taxon>
        <taxon>Endopterygota</taxon>
        <taxon>Hymenoptera</taxon>
        <taxon>Apocrita</taxon>
        <taxon>Aculeata</taxon>
        <taxon>Formicoidea</taxon>
        <taxon>Formicidae</taxon>
        <taxon>Ponerinae</taxon>
        <taxon>Ponerini</taxon>
        <taxon>Harpegnathos</taxon>
    </lineage>
</organism>
<keyword evidence="4" id="KW-1185">Reference proteome</keyword>
<gene>
    <name evidence="3" type="ORF">EAI_17087</name>
</gene>
<evidence type="ECO:0000313" key="3">
    <source>
        <dbReference type="EMBL" id="EFN83271.1"/>
    </source>
</evidence>
<dbReference type="PANTHER" id="PTHR46607">
    <property type="entry name" value="SEC14 DOMAIN AND SPECTRIN REPEAT-CONTAINING PROTEIN 1"/>
    <property type="match status" value="1"/>
</dbReference>
<dbReference type="EMBL" id="GL449100">
    <property type="protein sequence ID" value="EFN83271.1"/>
    <property type="molecule type" value="Genomic_DNA"/>
</dbReference>
<dbReference type="GO" id="GO:0010314">
    <property type="term" value="F:phosphatidylinositol-5-phosphate binding"/>
    <property type="evidence" value="ECO:0007669"/>
    <property type="project" value="TreeGrafter"/>
</dbReference>
<dbReference type="Proteomes" id="UP000008237">
    <property type="component" value="Unassembled WGS sequence"/>
</dbReference>
<dbReference type="FunCoup" id="E2BM22">
    <property type="interactions" value="349"/>
</dbReference>
<feature type="domain" description="SESTD1-like spectrin repeats region" evidence="2">
    <location>
        <begin position="377"/>
        <end position="479"/>
    </location>
</feature>
<sequence>MPTKHLKAVDILEALESRLAYVPGGRDRDGRPLVVISVPPELDPTTKPKLESLILYYLSIFSEDTKENGLVLIVDARRGAWRVARSCIRLSTSLMESKVVSVIVVRPDGFWDKRVDSCTKSHKEGEPTYVTLTRLHVCVDFSQLPYELAGNKAYNHVEWIKKRMKIEDYSRDALELVSKMTNLHQRLNTLDGIRMTQSDDDVESYWEIGTELLSTARHILQSGRNLVSAMSRESSKDTLDTVKEIHKLLDSIELKQMDIENSWTEMERNLDTARVIENLEQGVSSVTDWILGPADTMLNSCWQVGFDVSSSEELRRQHEKLELQCRETYGRYAELLHRIDSLPKSRLPEDLKSQRDFMDFVCRSFASRLERRRNVLITSQRFFRLVSEYFDRTSEVFDQLVMGSRSYNFSQASVKLLTLEKSQTVLDGLERELVKEGEKLSDILSMPVKDALGREVCVNYDEDIVNVKDILDATNARKNIFNDSVELQKLSLKQVALIHMYESDAEQAVKWLNDLFNVLLRNHLEVGCNAKEIQSQKEDHQSFQETAKGTYEYGGQLVNGARVLRLSCRISLESNASLFSRLRQAWRQLRSVSQEQLTRLRVCAVFHRNVEDHCARLRNLVETVTILHRAPKDEEDVTAEARVRSGMRDILDNREKLLLEVGRMVRLGRLLKTRLKEPLYHQR</sequence>
<dbReference type="OMA" id="PDAFWDK"/>